<sequence length="155" mass="17171">MKKVLTLLGALAMVFTTSASTAAPISLEVVVGKPIWRQDLHYEVMYDQKPFRPATLYYYDNGLYKIVSPGEDHYGVYVIEGQFTDPVYHVSYISLPSADWGGKTALHALTFRLQGGKGTFEQRAVTDTGEHVSGQHGSVSQQPHGIADPAQIRWE</sequence>
<feature type="signal peptide" evidence="2">
    <location>
        <begin position="1"/>
        <end position="22"/>
    </location>
</feature>
<dbReference type="RefSeq" id="WP_190422350.1">
    <property type="nucleotide sequence ID" value="NZ_JAAOCA010000019.1"/>
</dbReference>
<feature type="chain" id="PRO_5045991717" evidence="2">
    <location>
        <begin position="23"/>
        <end position="155"/>
    </location>
</feature>
<keyword evidence="2" id="KW-0732">Signal</keyword>
<proteinExistence type="predicted"/>
<organism evidence="3 4">
    <name type="scientific">Pseudomonas typographi</name>
    <dbReference type="NCBI Taxonomy" id="2715964"/>
    <lineage>
        <taxon>Bacteria</taxon>
        <taxon>Pseudomonadati</taxon>
        <taxon>Pseudomonadota</taxon>
        <taxon>Gammaproteobacteria</taxon>
        <taxon>Pseudomonadales</taxon>
        <taxon>Pseudomonadaceae</taxon>
        <taxon>Pseudomonas</taxon>
    </lineage>
</organism>
<dbReference type="EMBL" id="JAAOCA010000019">
    <property type="protein sequence ID" value="MBD1600214.1"/>
    <property type="molecule type" value="Genomic_DNA"/>
</dbReference>
<name>A0ABR7Z405_9PSED</name>
<feature type="region of interest" description="Disordered" evidence="1">
    <location>
        <begin position="129"/>
        <end position="155"/>
    </location>
</feature>
<evidence type="ECO:0000313" key="4">
    <source>
        <dbReference type="Proteomes" id="UP000805841"/>
    </source>
</evidence>
<evidence type="ECO:0000313" key="3">
    <source>
        <dbReference type="EMBL" id="MBD1600214.1"/>
    </source>
</evidence>
<gene>
    <name evidence="3" type="ORF">HAQ05_16075</name>
</gene>
<evidence type="ECO:0000256" key="2">
    <source>
        <dbReference type="SAM" id="SignalP"/>
    </source>
</evidence>
<evidence type="ECO:0000256" key="1">
    <source>
        <dbReference type="SAM" id="MobiDB-lite"/>
    </source>
</evidence>
<dbReference type="Proteomes" id="UP000805841">
    <property type="component" value="Unassembled WGS sequence"/>
</dbReference>
<comment type="caution">
    <text evidence="3">The sequence shown here is derived from an EMBL/GenBank/DDBJ whole genome shotgun (WGS) entry which is preliminary data.</text>
</comment>
<accession>A0ABR7Z405</accession>
<keyword evidence="4" id="KW-1185">Reference proteome</keyword>
<protein>
    <submittedName>
        <fullName evidence="3">Uncharacterized protein</fullName>
    </submittedName>
</protein>
<reference evidence="3 4" key="1">
    <citation type="journal article" date="2020" name="Insects">
        <title>Bacteria Belonging to Pseudomonas typographi sp. nov. from the Bark Beetle Ips typographus Have Genomic Potential to Aid in the Host Ecology.</title>
        <authorList>
            <person name="Peral-Aranega E."/>
            <person name="Saati-Santamaria Z."/>
            <person name="Kolarik M."/>
            <person name="Rivas R."/>
            <person name="Garcia-Fraile P."/>
        </authorList>
    </citation>
    <scope>NUCLEOTIDE SEQUENCE [LARGE SCALE GENOMIC DNA]</scope>
    <source>
        <strain evidence="3 4">CA3A</strain>
    </source>
</reference>